<evidence type="ECO:0000256" key="10">
    <source>
        <dbReference type="ARBA" id="ARBA00023237"/>
    </source>
</evidence>
<dbReference type="InterPro" id="IPR037066">
    <property type="entry name" value="Plug_dom_sf"/>
</dbReference>
<dbReference type="CDD" id="cd01347">
    <property type="entry name" value="ligand_gated_channel"/>
    <property type="match status" value="1"/>
</dbReference>
<dbReference type="InterPro" id="IPR039426">
    <property type="entry name" value="TonB-dep_rcpt-like"/>
</dbReference>
<dbReference type="RefSeq" id="WP_160927875.1">
    <property type="nucleotide sequence ID" value="NZ_WWEU01000002.1"/>
</dbReference>
<dbReference type="PROSITE" id="PS51257">
    <property type="entry name" value="PROKAR_LIPOPROTEIN"/>
    <property type="match status" value="1"/>
</dbReference>
<evidence type="ECO:0000313" key="17">
    <source>
        <dbReference type="Proteomes" id="UP000478571"/>
    </source>
</evidence>
<evidence type="ECO:0000259" key="14">
    <source>
        <dbReference type="Pfam" id="PF00593"/>
    </source>
</evidence>
<dbReference type="GO" id="GO:0015344">
    <property type="term" value="F:siderophore uptake transmembrane transporter activity"/>
    <property type="evidence" value="ECO:0007669"/>
    <property type="project" value="TreeGrafter"/>
</dbReference>
<dbReference type="InterPro" id="IPR010949">
    <property type="entry name" value="TonB_Hb/transfer/lactofer_rcpt"/>
</dbReference>
<evidence type="ECO:0000256" key="11">
    <source>
        <dbReference type="PROSITE-ProRule" id="PRU01360"/>
    </source>
</evidence>
<evidence type="ECO:0000256" key="7">
    <source>
        <dbReference type="ARBA" id="ARBA00023077"/>
    </source>
</evidence>
<protein>
    <submittedName>
        <fullName evidence="16">TonB-dependent hemoglobin/transferrin/lactoferrin family receptor</fullName>
    </submittedName>
</protein>
<dbReference type="GO" id="GO:0044718">
    <property type="term" value="P:siderophore transmembrane transport"/>
    <property type="evidence" value="ECO:0007669"/>
    <property type="project" value="TreeGrafter"/>
</dbReference>
<keyword evidence="4 11" id="KW-1134">Transmembrane beta strand</keyword>
<dbReference type="GO" id="GO:0009279">
    <property type="term" value="C:cell outer membrane"/>
    <property type="evidence" value="ECO:0007669"/>
    <property type="project" value="UniProtKB-SubCell"/>
</dbReference>
<keyword evidence="17" id="KW-1185">Reference proteome</keyword>
<dbReference type="InterPro" id="IPR036942">
    <property type="entry name" value="Beta-barrel_TonB_sf"/>
</dbReference>
<comment type="subcellular location">
    <subcellularLocation>
        <location evidence="1 11">Cell outer membrane</location>
        <topology evidence="1 11">Multi-pass membrane protein</topology>
    </subcellularLocation>
</comment>
<sequence>MYNKSFLSASILLACSSNVYADDYALFDEVVVTATRNEQQLEEVAGSVSVVTDKQIEKTLASNVDDVLKYTPGVDAVSNGRMGIQQINIRGMQGNRVNILVDGVAQPYLYDQSFQFISSGRLALDIDMIKSVEVVKGSASSLYGSDGIGGIVAFQTKDPSDFLKEGETFGGQIKLGFASRNDAFKENVVLANRSGDLESMVAYTRSDSGLIENFANGDYQNNSVNDLDAKADNLLVKLQYQVDDANRIELIGEMINQNSTGNAAHSSYTKYTLDDTTERAKLGVKHIWEGTSLLVDSIDSQVTWLSHKQNNITDRQGTPSSGPEDEIKDYSYEDQGVQTDFEFNKYLATDNTEHFVTYGMAASYKDIKNSNKEIDRLNSNQISLNFYQPDAKETRVGLFLQDQISLLDDKLIVTPGLRWDRFETKPDNSTAGSSSDNYQTSTSSALTARLGTVYSITDNSTVFAQISQGHRAPTFEELYYSYSSVGKYYSYTSLANPNLEAEDSITYEMGYRFTNNYSKSEISVFYSDYSNFIEHVTIDSSTYQYQNIGKANIKGVELSSRIMVSDVFDLPEGISTRFAASYTEGEDGDKQPLNSVNPWNAVTSLDYDSPNNTWGSSIALNYYAEKKMSDINPTADLTTSPNSVQAATPSATVIDLTAYYRPIKDLTLSAGLFNLTDRKYWKWSDVRGKPELYDDQTQAGRNWAITAKYEF</sequence>
<accession>A0A6L8LSH9</accession>
<dbReference type="PANTHER" id="PTHR30069">
    <property type="entry name" value="TONB-DEPENDENT OUTER MEMBRANE RECEPTOR"/>
    <property type="match status" value="1"/>
</dbReference>
<keyword evidence="6 13" id="KW-0732">Signal</keyword>
<dbReference type="EMBL" id="WWEU01000002">
    <property type="protein sequence ID" value="MYM58715.1"/>
    <property type="molecule type" value="Genomic_DNA"/>
</dbReference>
<dbReference type="PROSITE" id="PS52016">
    <property type="entry name" value="TONB_DEPENDENT_REC_3"/>
    <property type="match status" value="1"/>
</dbReference>
<feature type="domain" description="TonB-dependent receptor-like beta-barrel" evidence="14">
    <location>
        <begin position="226"/>
        <end position="675"/>
    </location>
</feature>
<name>A0A6L8LSH9_9VIBR</name>
<evidence type="ECO:0000256" key="8">
    <source>
        <dbReference type="ARBA" id="ARBA00023136"/>
    </source>
</evidence>
<feature type="domain" description="TonB-dependent receptor plug" evidence="15">
    <location>
        <begin position="41"/>
        <end position="151"/>
    </location>
</feature>
<keyword evidence="7 12" id="KW-0798">TonB box</keyword>
<evidence type="ECO:0000259" key="15">
    <source>
        <dbReference type="Pfam" id="PF07715"/>
    </source>
</evidence>
<evidence type="ECO:0000256" key="5">
    <source>
        <dbReference type="ARBA" id="ARBA00022692"/>
    </source>
</evidence>
<comment type="similarity">
    <text evidence="2">Belongs to the TonB-dependent receptor family. Hemoglobin/haptoglobin binding protein subfamily.</text>
</comment>
<evidence type="ECO:0000256" key="12">
    <source>
        <dbReference type="RuleBase" id="RU003357"/>
    </source>
</evidence>
<dbReference type="Pfam" id="PF00593">
    <property type="entry name" value="TonB_dep_Rec_b-barrel"/>
    <property type="match status" value="1"/>
</dbReference>
<dbReference type="InterPro" id="IPR011276">
    <property type="entry name" value="TonB_haem/Hb_rcpt"/>
</dbReference>
<dbReference type="InterPro" id="IPR012910">
    <property type="entry name" value="Plug_dom"/>
</dbReference>
<evidence type="ECO:0000256" key="9">
    <source>
        <dbReference type="ARBA" id="ARBA00023170"/>
    </source>
</evidence>
<comment type="caution">
    <text evidence="16">The sequence shown here is derived from an EMBL/GenBank/DDBJ whole genome shotgun (WGS) entry which is preliminary data.</text>
</comment>
<dbReference type="AlphaFoldDB" id="A0A6L8LSH9"/>
<dbReference type="Gene3D" id="2.40.170.20">
    <property type="entry name" value="TonB-dependent receptor, beta-barrel domain"/>
    <property type="match status" value="1"/>
</dbReference>
<dbReference type="NCBIfam" id="TIGR01785">
    <property type="entry name" value="TonB-hemin"/>
    <property type="match status" value="1"/>
</dbReference>
<dbReference type="PANTHER" id="PTHR30069:SF29">
    <property type="entry name" value="HEMOGLOBIN AND HEMOGLOBIN-HAPTOGLOBIN-BINDING PROTEIN 1-RELATED"/>
    <property type="match status" value="1"/>
</dbReference>
<keyword evidence="9 16" id="KW-0675">Receptor</keyword>
<feature type="signal peptide" evidence="13">
    <location>
        <begin position="1"/>
        <end position="21"/>
    </location>
</feature>
<reference evidence="16 17" key="1">
    <citation type="submission" date="2020-01" db="EMBL/GenBank/DDBJ databases">
        <title>Draft Genome Sequence of Vibrio sp. strain OCN044, Isolated from a Healthy Coral at Palmyra Atoll.</title>
        <authorList>
            <person name="Videau P."/>
            <person name="Loughran R."/>
            <person name="Esquivel A."/>
            <person name="Deadmond M."/>
            <person name="Paddock B.E."/>
            <person name="Saw J.H."/>
            <person name="Ushijima B."/>
        </authorList>
    </citation>
    <scope>NUCLEOTIDE SEQUENCE [LARGE SCALE GENOMIC DNA]</scope>
    <source>
        <strain evidence="16 17">OCN044</strain>
    </source>
</reference>
<keyword evidence="8 11" id="KW-0472">Membrane</keyword>
<organism evidence="16 17">
    <name type="scientific">Vibrio tetraodonis subsp. pristinus</name>
    <dbReference type="NCBI Taxonomy" id="2695891"/>
    <lineage>
        <taxon>Bacteria</taxon>
        <taxon>Pseudomonadati</taxon>
        <taxon>Pseudomonadota</taxon>
        <taxon>Gammaproteobacteria</taxon>
        <taxon>Vibrionales</taxon>
        <taxon>Vibrionaceae</taxon>
        <taxon>Vibrio</taxon>
    </lineage>
</organism>
<evidence type="ECO:0000256" key="1">
    <source>
        <dbReference type="ARBA" id="ARBA00004571"/>
    </source>
</evidence>
<gene>
    <name evidence="16" type="ORF">GTG28_05720</name>
</gene>
<evidence type="ECO:0000256" key="6">
    <source>
        <dbReference type="ARBA" id="ARBA00022729"/>
    </source>
</evidence>
<keyword evidence="3 11" id="KW-0813">Transport</keyword>
<evidence type="ECO:0000256" key="3">
    <source>
        <dbReference type="ARBA" id="ARBA00022448"/>
    </source>
</evidence>
<proteinExistence type="inferred from homology"/>
<dbReference type="Proteomes" id="UP000478571">
    <property type="component" value="Unassembled WGS sequence"/>
</dbReference>
<dbReference type="Gene3D" id="2.170.130.10">
    <property type="entry name" value="TonB-dependent receptor, plug domain"/>
    <property type="match status" value="1"/>
</dbReference>
<feature type="chain" id="PRO_5027088345" evidence="13">
    <location>
        <begin position="22"/>
        <end position="711"/>
    </location>
</feature>
<evidence type="ECO:0000256" key="13">
    <source>
        <dbReference type="SAM" id="SignalP"/>
    </source>
</evidence>
<evidence type="ECO:0000256" key="4">
    <source>
        <dbReference type="ARBA" id="ARBA00022452"/>
    </source>
</evidence>
<keyword evidence="5 11" id="KW-0812">Transmembrane</keyword>
<dbReference type="NCBIfam" id="TIGR01786">
    <property type="entry name" value="TonB-hemlactrns"/>
    <property type="match status" value="1"/>
</dbReference>
<evidence type="ECO:0000256" key="2">
    <source>
        <dbReference type="ARBA" id="ARBA00008143"/>
    </source>
</evidence>
<dbReference type="InterPro" id="IPR000531">
    <property type="entry name" value="Beta-barrel_TonB"/>
</dbReference>
<evidence type="ECO:0000313" key="16">
    <source>
        <dbReference type="EMBL" id="MYM58715.1"/>
    </source>
</evidence>
<dbReference type="GO" id="GO:0015232">
    <property type="term" value="F:heme transmembrane transporter activity"/>
    <property type="evidence" value="ECO:0007669"/>
    <property type="project" value="InterPro"/>
</dbReference>
<dbReference type="SUPFAM" id="SSF56935">
    <property type="entry name" value="Porins"/>
    <property type="match status" value="1"/>
</dbReference>
<keyword evidence="10 11" id="KW-0998">Cell outer membrane</keyword>
<dbReference type="Pfam" id="PF07715">
    <property type="entry name" value="Plug"/>
    <property type="match status" value="1"/>
</dbReference>